<dbReference type="AlphaFoldDB" id="A0A7S3Q9U4"/>
<organism evidence="1">
    <name type="scientific">Chaetoceros debilis</name>
    <dbReference type="NCBI Taxonomy" id="122233"/>
    <lineage>
        <taxon>Eukaryota</taxon>
        <taxon>Sar</taxon>
        <taxon>Stramenopiles</taxon>
        <taxon>Ochrophyta</taxon>
        <taxon>Bacillariophyta</taxon>
        <taxon>Coscinodiscophyceae</taxon>
        <taxon>Chaetocerotophycidae</taxon>
        <taxon>Chaetocerotales</taxon>
        <taxon>Chaetocerotaceae</taxon>
        <taxon>Chaetoceros</taxon>
    </lineage>
</organism>
<protein>
    <submittedName>
        <fullName evidence="1">Uncharacterized protein</fullName>
    </submittedName>
</protein>
<name>A0A7S3Q9U4_9STRA</name>
<accession>A0A7S3Q9U4</accession>
<reference evidence="1" key="1">
    <citation type="submission" date="2021-01" db="EMBL/GenBank/DDBJ databases">
        <authorList>
            <person name="Corre E."/>
            <person name="Pelletier E."/>
            <person name="Niang G."/>
            <person name="Scheremetjew M."/>
            <person name="Finn R."/>
            <person name="Kale V."/>
            <person name="Holt S."/>
            <person name="Cochrane G."/>
            <person name="Meng A."/>
            <person name="Brown T."/>
            <person name="Cohen L."/>
        </authorList>
    </citation>
    <scope>NUCLEOTIDE SEQUENCE</scope>
    <source>
        <strain evidence="1">MM31A-1</strain>
    </source>
</reference>
<gene>
    <name evidence="1" type="ORF">CDEB00056_LOCUS15453</name>
</gene>
<sequence length="242" mass="26754">MKQILNGPTSSSKSLRMISAVPLIISVLCFMQTTWAFQVPPISLSSSSSRFSTVGTFMKKGSGGNSLSSRDLDGIESDASRASENWDIAVTSFLNEENAKLVKERLANRADVRYLQVGGLPSSLRTRFVMTNPDLDLDRDATNSEHCVLLCVENIRNVEWPHTLTRIGVELKDVGDVIVEDEFAYMVVAPDVVKQCCRLLPKELRGVGVTVSVVEPGEYLPVDGEQQKMELGKLDKRALKYK</sequence>
<evidence type="ECO:0000313" key="1">
    <source>
        <dbReference type="EMBL" id="CAE0470600.1"/>
    </source>
</evidence>
<dbReference type="EMBL" id="HBIO01020066">
    <property type="protein sequence ID" value="CAE0470600.1"/>
    <property type="molecule type" value="Transcribed_RNA"/>
</dbReference>
<proteinExistence type="predicted"/>